<evidence type="ECO:0000256" key="13">
    <source>
        <dbReference type="ARBA" id="ARBA00023078"/>
    </source>
</evidence>
<dbReference type="GO" id="GO:0009523">
    <property type="term" value="C:photosystem II"/>
    <property type="evidence" value="ECO:0007669"/>
    <property type="project" value="UniProtKB-KW"/>
</dbReference>
<dbReference type="STRING" id="3469.A0A4Y7I4U8"/>
<feature type="binding site" evidence="16">
    <location>
        <position position="638"/>
    </location>
    <ligand>
        <name>chlorophyll a</name>
        <dbReference type="ChEBI" id="CHEBI:58416"/>
        <label>1</label>
    </ligand>
</feature>
<evidence type="ECO:0000256" key="1">
    <source>
        <dbReference type="ARBA" id="ARBA00004454"/>
    </source>
</evidence>
<proteinExistence type="inferred from homology"/>
<gene>
    <name evidence="18" type="ORF">C5167_036841</name>
</gene>
<feature type="binding site" evidence="16">
    <location>
        <position position="616"/>
    </location>
    <ligand>
        <name>chlorophyll a</name>
        <dbReference type="ChEBI" id="CHEBI:58416"/>
        <label>1</label>
    </ligand>
</feature>
<comment type="subcellular location">
    <subcellularLocation>
        <location evidence="1">Plastid</location>
        <location evidence="1">Chloroplast thylakoid membrane</location>
        <topology evidence="1">Multi-pass membrane protein</topology>
    </subcellularLocation>
</comment>
<dbReference type="Pfam" id="PF02458">
    <property type="entry name" value="Transferase"/>
    <property type="match status" value="1"/>
</dbReference>
<feature type="binding site" evidence="16">
    <location>
        <position position="635"/>
    </location>
    <ligand>
        <name>chlorophyll a</name>
        <dbReference type="ChEBI" id="CHEBI:58416"/>
        <label>1</label>
    </ligand>
</feature>
<keyword evidence="19" id="KW-1185">Reference proteome</keyword>
<feature type="binding site" description="axial binding residue" evidence="16">
    <location>
        <position position="798"/>
    </location>
    <ligand>
        <name>chlorophyll b</name>
        <dbReference type="ChEBI" id="CHEBI:61721"/>
        <label>1</label>
    </ligand>
    <ligandPart>
        <name>Mg</name>
        <dbReference type="ChEBI" id="CHEBI:25107"/>
    </ligandPart>
</feature>
<evidence type="ECO:0000256" key="5">
    <source>
        <dbReference type="ARBA" id="ARBA00022531"/>
    </source>
</evidence>
<feature type="binding site" evidence="16">
    <location>
        <position position="755"/>
    </location>
    <ligand>
        <name>chlorophyll a</name>
        <dbReference type="ChEBI" id="CHEBI:58416"/>
        <label>1</label>
    </ligand>
</feature>
<keyword evidence="10" id="KW-0460">Magnesium</keyword>
<dbReference type="AlphaFoldDB" id="A0A4Y7I4U8"/>
<dbReference type="InterPro" id="IPR001344">
    <property type="entry name" value="Chloro_AB-bd_pln"/>
</dbReference>
<feature type="binding site" evidence="16">
    <location>
        <position position="749"/>
    </location>
    <ligand>
        <name>chlorophyll a</name>
        <dbReference type="ChEBI" id="CHEBI:58416"/>
        <label>1</label>
    </ligand>
</feature>
<feature type="binding site" evidence="16">
    <location>
        <position position="782"/>
    </location>
    <ligand>
        <name>chlorophyll a</name>
        <dbReference type="ChEBI" id="CHEBI:58416"/>
        <label>1</label>
    </ligand>
</feature>
<feature type="binding site" evidence="16">
    <location>
        <position position="683"/>
    </location>
    <ligand>
        <name>chlorophyll a</name>
        <dbReference type="ChEBI" id="CHEBI:58416"/>
        <label>1</label>
    </ligand>
</feature>
<reference evidence="18 19" key="1">
    <citation type="journal article" date="2018" name="Science">
        <title>The opium poppy genome and morphinan production.</title>
        <authorList>
            <person name="Guo L."/>
            <person name="Winzer T."/>
            <person name="Yang X."/>
            <person name="Li Y."/>
            <person name="Ning Z."/>
            <person name="He Z."/>
            <person name="Teodor R."/>
            <person name="Lu Y."/>
            <person name="Bowser T.A."/>
            <person name="Graham I.A."/>
            <person name="Ye K."/>
        </authorList>
    </citation>
    <scope>NUCLEOTIDE SEQUENCE [LARGE SCALE GENOMIC DNA]</scope>
    <source>
        <strain evidence="19">cv. HN1</strain>
        <tissue evidence="18">Leaves</tissue>
    </source>
</reference>
<feature type="binding site" description="axial binding residue" evidence="16">
    <location>
        <position position="640"/>
    </location>
    <ligand>
        <name>chlorophyll b</name>
        <dbReference type="ChEBI" id="CHEBI:61721"/>
        <label>1</label>
    </ligand>
    <ligandPart>
        <name>Mg</name>
        <dbReference type="ChEBI" id="CHEBI:25107"/>
    </ligandPart>
</feature>
<accession>A0A4Y7I4U8</accession>
<keyword evidence="6 17" id="KW-0934">Plastid</keyword>
<evidence type="ECO:0000256" key="17">
    <source>
        <dbReference type="RuleBase" id="RU363080"/>
    </source>
</evidence>
<evidence type="ECO:0000256" key="14">
    <source>
        <dbReference type="ARBA" id="ARBA00023136"/>
    </source>
</evidence>
<evidence type="ECO:0000256" key="6">
    <source>
        <dbReference type="ARBA" id="ARBA00022640"/>
    </source>
</evidence>
<evidence type="ECO:0000256" key="11">
    <source>
        <dbReference type="ARBA" id="ARBA00022989"/>
    </source>
</evidence>
<evidence type="ECO:0000256" key="16">
    <source>
        <dbReference type="PIRSR" id="PIRSR601344-1"/>
    </source>
</evidence>
<evidence type="ECO:0000256" key="9">
    <source>
        <dbReference type="ARBA" id="ARBA00022836"/>
    </source>
</evidence>
<organism evidence="18 19">
    <name type="scientific">Papaver somniferum</name>
    <name type="common">Opium poppy</name>
    <dbReference type="NCBI Taxonomy" id="3469"/>
    <lineage>
        <taxon>Eukaryota</taxon>
        <taxon>Viridiplantae</taxon>
        <taxon>Streptophyta</taxon>
        <taxon>Embryophyta</taxon>
        <taxon>Tracheophyta</taxon>
        <taxon>Spermatophyta</taxon>
        <taxon>Magnoliopsida</taxon>
        <taxon>Ranunculales</taxon>
        <taxon>Papaveraceae</taxon>
        <taxon>Papaveroideae</taxon>
        <taxon>Papaver</taxon>
    </lineage>
</organism>
<feature type="binding site" description="axial binding residue" evidence="16">
    <location>
        <position position="594"/>
    </location>
    <ligand>
        <name>chlorophyll b</name>
        <dbReference type="ChEBI" id="CHEBI:61721"/>
        <label>1</label>
    </ligand>
    <ligandPart>
        <name>Mg</name>
        <dbReference type="ChEBI" id="CHEBI:25107"/>
    </ligandPart>
</feature>
<keyword evidence="12 17" id="KW-0157">Chromophore</keyword>
<keyword evidence="11" id="KW-1133">Transmembrane helix</keyword>
<keyword evidence="13 17" id="KW-0793">Thylakoid</keyword>
<feature type="binding site" evidence="16">
    <location>
        <position position="622"/>
    </location>
    <ligand>
        <name>chlorophyll a</name>
        <dbReference type="ChEBI" id="CHEBI:58416"/>
        <label>1</label>
    </ligand>
</feature>
<evidence type="ECO:0000256" key="8">
    <source>
        <dbReference type="ARBA" id="ARBA00022723"/>
    </source>
</evidence>
<evidence type="ECO:0000256" key="3">
    <source>
        <dbReference type="ARBA" id="ARBA00022494"/>
    </source>
</evidence>
<evidence type="ECO:0000256" key="2">
    <source>
        <dbReference type="ARBA" id="ARBA00007259"/>
    </source>
</evidence>
<comment type="similarity">
    <text evidence="2 17">Belongs to the light-harvesting chlorophyll a/b-binding (LHC) protein family.</text>
</comment>
<sequence length="802" mass="88206">MDKALTSNAILKHYSSSSTSSRSSVEQQSDNISSYEIVPLTIFDKVTHDSHVCFYLVFKPPIPSNEVLKDALSEVLVHYPHLAGRLATDNLRRTCIVLNNAGVRIIETYFPTVLAEQLPFDTSEASSQLLPPAKGVEELCQIQLNRYACGGLVLGFTVHHRVADGQSIFGSFFVSWSRLVRGFDIDLLPYHDRLAVSQPRNPPRVEFDHGSIEFKKTSINLKTTPVISSSLETVIINYSVEFINKLKVMVNNNPDQRYSTFVCLLSHVWKKVTQVRGLGLEESSQVRIAVDGRTRISEPAVPMEYFGNLVLWAYPKMKIKELLNETHAYIAQVISDEVSHVNDRYFKSFIDFGAAVYEDDELQETTSEPGSTLCPNLQVTSWLGFPVHDIDFGSGSPCALVPPITPFEGMVIFVPADGRVDKRKMDQMNVIAVPCMGWLLCWREILGLLSTNTKVVEVDDDTELLDFVAANKPLNNLQADHLPDLPHSDSSLMRLSYPHRVSGKQTDNGTTTTTNIISLTVLQSLALQFRSSIQYQLTMAASTMALSSPALAGKALVPSSSEVFGEGRISMRKTVAKPKTVSSSPWYGPDRVKYLGPFSGESPSYLTGEFAGDYGWDTAGLSADPETFAKNRELEVIHCRWAMLGALGCVFPELLSRNGVKFGEAVWFKAGSQIFSEGGLDYLGNSSLVHAQSILAIWATQVILMGAVEGYRVAGGPLGEVEDPLYPGGSFDPLGLADDPEAFAELKVKEIKNGRLAMFSMFGFFVQAIVTGKGPLENLADHLADPVANNAWNYATNFAPGK</sequence>
<dbReference type="GO" id="GO:0046872">
    <property type="term" value="F:metal ion binding"/>
    <property type="evidence" value="ECO:0007669"/>
    <property type="project" value="UniProtKB-KW"/>
</dbReference>
<dbReference type="GO" id="GO:0009522">
    <property type="term" value="C:photosystem I"/>
    <property type="evidence" value="ECO:0007669"/>
    <property type="project" value="UniProtKB-KW"/>
</dbReference>
<name>A0A4Y7I4U8_PAPSO</name>
<dbReference type="Gene3D" id="1.10.3460.10">
    <property type="entry name" value="Chlorophyll a/b binding protein domain"/>
    <property type="match status" value="1"/>
</dbReference>
<keyword evidence="7" id="KW-0812">Transmembrane</keyword>
<comment type="function">
    <text evidence="17">The light-harvesting complex (LHC) functions as a light receptor, it captures and delivers excitation energy to photosystems with which it is closely associated.</text>
</comment>
<evidence type="ECO:0000313" key="19">
    <source>
        <dbReference type="Proteomes" id="UP000316621"/>
    </source>
</evidence>
<keyword evidence="9 17" id="KW-0603">Photosystem I</keyword>
<keyword evidence="15 17" id="KW-0604">Photosystem II</keyword>
<dbReference type="InterPro" id="IPR022796">
    <property type="entry name" value="Chloroa_b-bind"/>
</dbReference>
<evidence type="ECO:0000256" key="4">
    <source>
        <dbReference type="ARBA" id="ARBA00022528"/>
    </source>
</evidence>
<evidence type="ECO:0000256" key="7">
    <source>
        <dbReference type="ARBA" id="ARBA00022692"/>
    </source>
</evidence>
<keyword evidence="14" id="KW-0472">Membrane</keyword>
<feature type="binding site" evidence="16">
    <location>
        <position position="673"/>
    </location>
    <ligand>
        <name>chlorophyll a</name>
        <dbReference type="ChEBI" id="CHEBI:58416"/>
        <label>1</label>
    </ligand>
</feature>
<protein>
    <recommendedName>
        <fullName evidence="17">Chlorophyll a-b binding protein, chloroplastic</fullName>
    </recommendedName>
</protein>
<dbReference type="GO" id="GO:0009765">
    <property type="term" value="P:photosynthesis, light harvesting"/>
    <property type="evidence" value="ECO:0007669"/>
    <property type="project" value="InterPro"/>
</dbReference>
<evidence type="ECO:0000256" key="12">
    <source>
        <dbReference type="ARBA" id="ARBA00022991"/>
    </source>
</evidence>
<feature type="binding site" evidence="16">
    <location>
        <position position="767"/>
    </location>
    <ligand>
        <name>chlorophyll a</name>
        <dbReference type="ChEBI" id="CHEBI:58416"/>
        <label>1</label>
    </ligand>
</feature>
<feature type="binding site" evidence="16">
    <location>
        <position position="791"/>
    </location>
    <ligand>
        <name>chlorophyll a</name>
        <dbReference type="ChEBI" id="CHEBI:58416"/>
        <label>1</label>
    </ligand>
</feature>
<dbReference type="Gene3D" id="3.30.559.10">
    <property type="entry name" value="Chloramphenicol acetyltransferase-like domain"/>
    <property type="match status" value="2"/>
</dbReference>
<dbReference type="PANTHER" id="PTHR21649">
    <property type="entry name" value="CHLOROPHYLL A/B BINDING PROTEIN"/>
    <property type="match status" value="1"/>
</dbReference>
<keyword evidence="4 17" id="KW-0150">Chloroplast</keyword>
<feature type="binding site" evidence="16">
    <location>
        <position position="753"/>
    </location>
    <ligand>
        <name>chlorophyll a</name>
        <dbReference type="ChEBI" id="CHEBI:58416"/>
        <label>1</label>
    </ligand>
</feature>
<dbReference type="Pfam" id="PF00504">
    <property type="entry name" value="Chloroa_b-bind"/>
    <property type="match status" value="1"/>
</dbReference>
<dbReference type="GO" id="GO:0009535">
    <property type="term" value="C:chloroplast thylakoid membrane"/>
    <property type="evidence" value="ECO:0007669"/>
    <property type="project" value="UniProtKB-SubCell"/>
</dbReference>
<evidence type="ECO:0000256" key="10">
    <source>
        <dbReference type="ARBA" id="ARBA00022842"/>
    </source>
</evidence>
<feature type="binding site" description="axial binding residue" evidence="16">
    <location>
        <position position="701"/>
    </location>
    <ligand>
        <name>chlorophyll b</name>
        <dbReference type="ChEBI" id="CHEBI:61721"/>
        <label>1</label>
    </ligand>
    <ligandPart>
        <name>Mg</name>
        <dbReference type="ChEBI" id="CHEBI:25107"/>
    </ligandPart>
</feature>
<evidence type="ECO:0000313" key="18">
    <source>
        <dbReference type="EMBL" id="RZC43897.1"/>
    </source>
</evidence>
<dbReference type="InterPro" id="IPR023213">
    <property type="entry name" value="CAT-like_dom_sf"/>
</dbReference>
<keyword evidence="8" id="KW-0479">Metal-binding</keyword>
<keyword evidence="3 16" id="KW-0148">Chlorophyll</keyword>
<evidence type="ECO:0000256" key="15">
    <source>
        <dbReference type="ARBA" id="ARBA00023276"/>
    </source>
</evidence>
<feature type="binding site" description="axial binding residue" evidence="16">
    <location>
        <position position="693"/>
    </location>
    <ligand>
        <name>chlorophyll b</name>
        <dbReference type="ChEBI" id="CHEBI:61721"/>
        <label>1</label>
    </ligand>
    <ligandPart>
        <name>Mg</name>
        <dbReference type="ChEBI" id="CHEBI:25107"/>
    </ligandPart>
</feature>
<dbReference type="SUPFAM" id="SSF52777">
    <property type="entry name" value="CoA-dependent acyltransferases"/>
    <property type="match status" value="1"/>
</dbReference>
<feature type="binding site" description="axial binding residue" evidence="16">
    <location>
        <position position="718"/>
    </location>
    <ligand>
        <name>chlorophyll b</name>
        <dbReference type="ChEBI" id="CHEBI:61721"/>
        <label>1</label>
    </ligand>
    <ligandPart>
        <name>Mg</name>
        <dbReference type="ChEBI" id="CHEBI:25107"/>
    </ligandPart>
</feature>
<feature type="binding site" evidence="16">
    <location>
        <position position="750"/>
    </location>
    <ligand>
        <name>chlorophyll a</name>
        <dbReference type="ChEBI" id="CHEBI:58416"/>
        <label>1</label>
    </ligand>
</feature>
<keyword evidence="5 17" id="KW-0602">Photosynthesis</keyword>
<feature type="binding site" description="axial binding residue" evidence="16">
    <location>
        <position position="689"/>
    </location>
    <ligand>
        <name>chlorophyll b</name>
        <dbReference type="ChEBI" id="CHEBI:61721"/>
        <label>1</label>
    </ligand>
    <ligandPart>
        <name>Mg</name>
        <dbReference type="ChEBI" id="CHEBI:25107"/>
    </ligandPart>
</feature>
<dbReference type="Proteomes" id="UP000316621">
    <property type="component" value="Chromosome 1"/>
</dbReference>
<dbReference type="Gramene" id="RZC43897">
    <property type="protein sequence ID" value="RZC43897"/>
    <property type="gene ID" value="C5167_036841"/>
</dbReference>
<dbReference type="EMBL" id="CM010715">
    <property type="protein sequence ID" value="RZC43897.1"/>
    <property type="molecule type" value="Genomic_DNA"/>
</dbReference>
<feature type="binding site" description="axial binding residue" evidence="16">
    <location>
        <position position="709"/>
    </location>
    <ligand>
        <name>chlorophyll b</name>
        <dbReference type="ChEBI" id="CHEBI:61721"/>
        <label>1</label>
    </ligand>
    <ligandPart>
        <name>Mg</name>
        <dbReference type="ChEBI" id="CHEBI:25107"/>
    </ligandPart>
</feature>
<dbReference type="SUPFAM" id="SSF103511">
    <property type="entry name" value="Chlorophyll a-b binding protein"/>
    <property type="match status" value="1"/>
</dbReference>
<dbReference type="FunFam" id="1.10.3460.10:FF:000001">
    <property type="entry name" value="Chlorophyll a-b binding protein, chloroplastic"/>
    <property type="match status" value="1"/>
</dbReference>
<dbReference type="GO" id="GO:0016168">
    <property type="term" value="F:chlorophyll binding"/>
    <property type="evidence" value="ECO:0007669"/>
    <property type="project" value="UniProtKB-KW"/>
</dbReference>